<accession>A0A8X8X3P3</accession>
<dbReference type="Pfam" id="PF13960">
    <property type="entry name" value="DUF4218"/>
    <property type="match status" value="1"/>
</dbReference>
<name>A0A8X8X3P3_SALSN</name>
<dbReference type="PANTHER" id="PTHR10775">
    <property type="entry name" value="OS08G0208400 PROTEIN"/>
    <property type="match status" value="1"/>
</dbReference>
<sequence>MAIFASRDEAYEHLIVDGFIPGYTDWIAHGELPSILASKRENQHNNVEALGDDDMQGLVHGVFGVPNEDGYTDGTNSQMDSEIANGQAREFYRLIDDSNQPLYEGCAKFSKLSFIIRLLHLKCLGRLNNKVFDMLLDLLRDVFPDAMVGLPKSYYEADKLIPAPWMCMKESSFMLSILIPGPSSTGQNIDIYLQPLIVDLKDLWEVGVETYDASKKQNFQLRASLLWTISDFPGYTYLSGWSTQGEYACPICNKETHFIRLKHGGKYCYMGHRRFLPKEHEFRKNRRLFDGTVEYGEAPQLLSGDMVMDDLRDFTMKYVPDGYASTISRSEAMWVGSLPLDVSNIERYLGTLKSYVHNRSKPEGSIAEGYLAEECLRFCSLYLADYVESKFNRASRNKIVTDNAKIGLDVFTINGRSLGKGIAMRLDDVTLTKAHQYVLFNCEAVRPYIEQYWAVVEQSNPRVASHQLERIHSERFAGLFAQYARHNLQLDDDLGREYSLMLRVSDSLIATCSSSRMTMLFSNRINVAHHPAHSLACPSSDIQWSPP</sequence>
<comment type="caution">
    <text evidence="2">The sequence shown here is derived from an EMBL/GenBank/DDBJ whole genome shotgun (WGS) entry which is preliminary data.</text>
</comment>
<proteinExistence type="predicted"/>
<gene>
    <name evidence="2" type="ORF">SASPL_133381</name>
</gene>
<protein>
    <recommendedName>
        <fullName evidence="1">DUF4218 domain-containing protein</fullName>
    </recommendedName>
</protein>
<organism evidence="2">
    <name type="scientific">Salvia splendens</name>
    <name type="common">Scarlet sage</name>
    <dbReference type="NCBI Taxonomy" id="180675"/>
    <lineage>
        <taxon>Eukaryota</taxon>
        <taxon>Viridiplantae</taxon>
        <taxon>Streptophyta</taxon>
        <taxon>Embryophyta</taxon>
        <taxon>Tracheophyta</taxon>
        <taxon>Spermatophyta</taxon>
        <taxon>Magnoliopsida</taxon>
        <taxon>eudicotyledons</taxon>
        <taxon>Gunneridae</taxon>
        <taxon>Pentapetalae</taxon>
        <taxon>asterids</taxon>
        <taxon>lamiids</taxon>
        <taxon>Lamiales</taxon>
        <taxon>Lamiaceae</taxon>
        <taxon>Nepetoideae</taxon>
        <taxon>Mentheae</taxon>
        <taxon>Salviinae</taxon>
        <taxon>Salvia</taxon>
        <taxon>Salvia subgen. Calosphace</taxon>
        <taxon>core Calosphace</taxon>
    </lineage>
</organism>
<feature type="domain" description="DUF4218" evidence="1">
    <location>
        <begin position="345"/>
        <end position="397"/>
    </location>
</feature>
<dbReference type="Pfam" id="PF02992">
    <property type="entry name" value="Transposase_21"/>
    <property type="match status" value="1"/>
</dbReference>
<dbReference type="Proteomes" id="UP000298416">
    <property type="component" value="Unassembled WGS sequence"/>
</dbReference>
<dbReference type="InterPro" id="IPR004242">
    <property type="entry name" value="Transposase_21"/>
</dbReference>
<keyword evidence="3" id="KW-1185">Reference proteome</keyword>
<dbReference type="PANTHER" id="PTHR10775:SF182">
    <property type="entry name" value="TRANSPOSON, EN_SPM-LIKE, TRANSPOSASE-ASSOCIATED DOMAIN PROTEIN-RELATED"/>
    <property type="match status" value="1"/>
</dbReference>
<evidence type="ECO:0000313" key="3">
    <source>
        <dbReference type="Proteomes" id="UP000298416"/>
    </source>
</evidence>
<dbReference type="EMBL" id="PNBA02000012">
    <property type="protein sequence ID" value="KAG6405787.1"/>
    <property type="molecule type" value="Genomic_DNA"/>
</dbReference>
<dbReference type="InterPro" id="IPR025452">
    <property type="entry name" value="DUF4218"/>
</dbReference>
<evidence type="ECO:0000313" key="2">
    <source>
        <dbReference type="EMBL" id="KAG6405787.1"/>
    </source>
</evidence>
<reference evidence="2" key="1">
    <citation type="submission" date="2018-01" db="EMBL/GenBank/DDBJ databases">
        <authorList>
            <person name="Mao J.F."/>
        </authorList>
    </citation>
    <scope>NUCLEOTIDE SEQUENCE</scope>
    <source>
        <strain evidence="2">Huo1</strain>
        <tissue evidence="2">Leaf</tissue>
    </source>
</reference>
<dbReference type="AlphaFoldDB" id="A0A8X8X3P3"/>
<evidence type="ECO:0000259" key="1">
    <source>
        <dbReference type="Pfam" id="PF13960"/>
    </source>
</evidence>
<reference evidence="2" key="2">
    <citation type="submission" date="2020-08" db="EMBL/GenBank/DDBJ databases">
        <title>Plant Genome Project.</title>
        <authorList>
            <person name="Zhang R.-G."/>
        </authorList>
    </citation>
    <scope>NUCLEOTIDE SEQUENCE</scope>
    <source>
        <strain evidence="2">Huo1</strain>
        <tissue evidence="2">Leaf</tissue>
    </source>
</reference>